<evidence type="ECO:0000256" key="4">
    <source>
        <dbReference type="PROSITE-ProRule" id="PRU00335"/>
    </source>
</evidence>
<dbReference type="Pfam" id="PF00440">
    <property type="entry name" value="TetR_N"/>
    <property type="match status" value="1"/>
</dbReference>
<dbReference type="GO" id="GO:0000976">
    <property type="term" value="F:transcription cis-regulatory region binding"/>
    <property type="evidence" value="ECO:0007669"/>
    <property type="project" value="TreeGrafter"/>
</dbReference>
<dbReference type="Gene3D" id="1.10.357.10">
    <property type="entry name" value="Tetracycline Repressor, domain 2"/>
    <property type="match status" value="1"/>
</dbReference>
<accession>A0A0H5D5E2</accession>
<protein>
    <submittedName>
        <fullName evidence="6">DNA-binding transcriptional repressor AcrR</fullName>
    </submittedName>
</protein>
<organism evidence="6 7">
    <name type="scientific">Phaeobacter italicus</name>
    <dbReference type="NCBI Taxonomy" id="481446"/>
    <lineage>
        <taxon>Bacteria</taxon>
        <taxon>Pseudomonadati</taxon>
        <taxon>Pseudomonadota</taxon>
        <taxon>Alphaproteobacteria</taxon>
        <taxon>Rhodobacterales</taxon>
        <taxon>Roseobacteraceae</taxon>
        <taxon>Phaeobacter</taxon>
    </lineage>
</organism>
<dbReference type="PRINTS" id="PR00455">
    <property type="entry name" value="HTHTETR"/>
</dbReference>
<evidence type="ECO:0000313" key="6">
    <source>
        <dbReference type="EMBL" id="CRL11943.1"/>
    </source>
</evidence>
<dbReference type="SUPFAM" id="SSF46689">
    <property type="entry name" value="Homeodomain-like"/>
    <property type="match status" value="1"/>
</dbReference>
<reference evidence="7" key="1">
    <citation type="submission" date="2015-05" db="EMBL/GenBank/DDBJ databases">
        <authorList>
            <person name="Rodrigo-Torres Lidia"/>
            <person name="Arahal R.David."/>
        </authorList>
    </citation>
    <scope>NUCLEOTIDE SEQUENCE [LARGE SCALE GENOMIC DNA]</scope>
    <source>
        <strain evidence="7">CECT 7321</strain>
    </source>
</reference>
<name>A0A0H5D5E2_9RHOB</name>
<dbReference type="PANTHER" id="PTHR30055:SF234">
    <property type="entry name" value="HTH-TYPE TRANSCRIPTIONAL REGULATOR BETI"/>
    <property type="match status" value="1"/>
</dbReference>
<dbReference type="STRING" id="481446.NIT7645_00133"/>
<dbReference type="InterPro" id="IPR001647">
    <property type="entry name" value="HTH_TetR"/>
</dbReference>
<dbReference type="PROSITE" id="PS50977">
    <property type="entry name" value="HTH_TETR_2"/>
    <property type="match status" value="1"/>
</dbReference>
<feature type="domain" description="HTH tetR-type" evidence="5">
    <location>
        <begin position="10"/>
        <end position="70"/>
    </location>
</feature>
<keyword evidence="2 4" id="KW-0238">DNA-binding</keyword>
<gene>
    <name evidence="6" type="ORF">NIT7321_02814</name>
</gene>
<evidence type="ECO:0000313" key="7">
    <source>
        <dbReference type="Proteomes" id="UP000043764"/>
    </source>
</evidence>
<sequence>MIDAPLSRPTPSAEAWLDTAYDVLTDSGVDAVKVMPLAKRLGVARTGFYWHFKDRDELLEAMVRRWEERNTGNLVTRTEAYAEGIAEALFNLFDCWLDPELFDGRLDLAIRNWARTDAGLQHRLDLADERREQAIADMFVRHGFSPDDARIRARTVIYTQIGYLSMQVCEQDDRRIAQMPTYIHIFSGVHPTQRDIDRFMTRHAWRMPDPQQWPKAKVG</sequence>
<evidence type="ECO:0000256" key="1">
    <source>
        <dbReference type="ARBA" id="ARBA00023015"/>
    </source>
</evidence>
<dbReference type="AlphaFoldDB" id="A0A0H5D5E2"/>
<keyword evidence="3" id="KW-0804">Transcription</keyword>
<dbReference type="RefSeq" id="WP_050673837.1">
    <property type="nucleotide sequence ID" value="NZ_CVRL01000037.1"/>
</dbReference>
<evidence type="ECO:0000259" key="5">
    <source>
        <dbReference type="PROSITE" id="PS50977"/>
    </source>
</evidence>
<keyword evidence="1" id="KW-0805">Transcription regulation</keyword>
<evidence type="ECO:0000256" key="2">
    <source>
        <dbReference type="ARBA" id="ARBA00023125"/>
    </source>
</evidence>
<proteinExistence type="predicted"/>
<dbReference type="EMBL" id="CVRL01000037">
    <property type="protein sequence ID" value="CRL11943.1"/>
    <property type="molecule type" value="Genomic_DNA"/>
</dbReference>
<evidence type="ECO:0000256" key="3">
    <source>
        <dbReference type="ARBA" id="ARBA00023163"/>
    </source>
</evidence>
<dbReference type="InterPro" id="IPR050109">
    <property type="entry name" value="HTH-type_TetR-like_transc_reg"/>
</dbReference>
<dbReference type="Proteomes" id="UP000043764">
    <property type="component" value="Unassembled WGS sequence"/>
</dbReference>
<dbReference type="GO" id="GO:0003700">
    <property type="term" value="F:DNA-binding transcription factor activity"/>
    <property type="evidence" value="ECO:0007669"/>
    <property type="project" value="TreeGrafter"/>
</dbReference>
<keyword evidence="7" id="KW-1185">Reference proteome</keyword>
<feature type="DNA-binding region" description="H-T-H motif" evidence="4">
    <location>
        <begin position="33"/>
        <end position="52"/>
    </location>
</feature>
<dbReference type="PANTHER" id="PTHR30055">
    <property type="entry name" value="HTH-TYPE TRANSCRIPTIONAL REGULATOR RUTR"/>
    <property type="match status" value="1"/>
</dbReference>
<dbReference type="InterPro" id="IPR009057">
    <property type="entry name" value="Homeodomain-like_sf"/>
</dbReference>